<organism evidence="1 2">
    <name type="scientific">Boeremia exigua</name>
    <dbReference type="NCBI Taxonomy" id="749465"/>
    <lineage>
        <taxon>Eukaryota</taxon>
        <taxon>Fungi</taxon>
        <taxon>Dikarya</taxon>
        <taxon>Ascomycota</taxon>
        <taxon>Pezizomycotina</taxon>
        <taxon>Dothideomycetes</taxon>
        <taxon>Pleosporomycetidae</taxon>
        <taxon>Pleosporales</taxon>
        <taxon>Pleosporineae</taxon>
        <taxon>Didymellaceae</taxon>
        <taxon>Boeremia</taxon>
    </lineage>
</organism>
<sequence>MLLRPILKILDDVPRRMAMTGAEIKSHKALRDRNLMYDYKEVGHVKPVTVYFEDEFRGHMRKKWPLGDYSG</sequence>
<name>A0ACC2IV59_9PLEO</name>
<accession>A0ACC2IV59</accession>
<comment type="caution">
    <text evidence="1">The sequence shown here is derived from an EMBL/GenBank/DDBJ whole genome shotgun (WGS) entry which is preliminary data.</text>
</comment>
<evidence type="ECO:0000313" key="1">
    <source>
        <dbReference type="EMBL" id="KAJ8118959.1"/>
    </source>
</evidence>
<proteinExistence type="predicted"/>
<gene>
    <name evidence="1" type="ORF">OPT61_g158</name>
</gene>
<protein>
    <submittedName>
        <fullName evidence="1">Uncharacterized protein</fullName>
    </submittedName>
</protein>
<dbReference type="Proteomes" id="UP001153331">
    <property type="component" value="Unassembled WGS sequence"/>
</dbReference>
<evidence type="ECO:0000313" key="2">
    <source>
        <dbReference type="Proteomes" id="UP001153331"/>
    </source>
</evidence>
<dbReference type="EMBL" id="JAPHNI010000005">
    <property type="protein sequence ID" value="KAJ8118959.1"/>
    <property type="molecule type" value="Genomic_DNA"/>
</dbReference>
<reference evidence="1" key="1">
    <citation type="submission" date="2022-11" db="EMBL/GenBank/DDBJ databases">
        <title>Genome Sequence of Boeremia exigua.</title>
        <authorList>
            <person name="Buettner E."/>
        </authorList>
    </citation>
    <scope>NUCLEOTIDE SEQUENCE</scope>
    <source>
        <strain evidence="1">CU02</strain>
    </source>
</reference>
<keyword evidence="2" id="KW-1185">Reference proteome</keyword>